<organism evidence="1 2">
    <name type="scientific">Paenibacillus peoriae</name>
    <dbReference type="NCBI Taxonomy" id="59893"/>
    <lineage>
        <taxon>Bacteria</taxon>
        <taxon>Bacillati</taxon>
        <taxon>Bacillota</taxon>
        <taxon>Bacilli</taxon>
        <taxon>Bacillales</taxon>
        <taxon>Paenibacillaceae</taxon>
        <taxon>Paenibacillus</taxon>
    </lineage>
</organism>
<name>A0ABU1QHQ2_9BACL</name>
<dbReference type="EMBL" id="JAVDUG010000004">
    <property type="protein sequence ID" value="MDR6779110.1"/>
    <property type="molecule type" value="Genomic_DNA"/>
</dbReference>
<reference evidence="1 2" key="1">
    <citation type="submission" date="2023-07" db="EMBL/GenBank/DDBJ databases">
        <title>Sorghum-associated microbial communities from plants grown in Nebraska, USA.</title>
        <authorList>
            <person name="Schachtman D."/>
        </authorList>
    </citation>
    <scope>NUCLEOTIDE SEQUENCE [LARGE SCALE GENOMIC DNA]</scope>
    <source>
        <strain evidence="1 2">BE143</strain>
    </source>
</reference>
<dbReference type="Proteomes" id="UP001266807">
    <property type="component" value="Unassembled WGS sequence"/>
</dbReference>
<gene>
    <name evidence="1" type="ORF">J2W98_003390</name>
</gene>
<evidence type="ECO:0000313" key="2">
    <source>
        <dbReference type="Proteomes" id="UP001266807"/>
    </source>
</evidence>
<accession>A0ABU1QHQ2</accession>
<proteinExistence type="predicted"/>
<keyword evidence="2" id="KW-1185">Reference proteome</keyword>
<evidence type="ECO:0000313" key="1">
    <source>
        <dbReference type="EMBL" id="MDR6779110.1"/>
    </source>
</evidence>
<protein>
    <submittedName>
        <fullName evidence="1">Uncharacterized protein</fullName>
    </submittedName>
</protein>
<comment type="caution">
    <text evidence="1">The sequence shown here is derived from an EMBL/GenBank/DDBJ whole genome shotgun (WGS) entry which is preliminary data.</text>
</comment>
<sequence length="55" mass="6060">MKTSVWLHNYTQFTALGPISTENSTILRGSKGGRAATLEPVHPAKEFSSRTACFY</sequence>